<dbReference type="Pfam" id="PF13967">
    <property type="entry name" value="RSN1_TM"/>
    <property type="match status" value="1"/>
</dbReference>
<keyword evidence="13" id="KW-1185">Reference proteome</keyword>
<feature type="compositionally biased region" description="Low complexity" evidence="7">
    <location>
        <begin position="164"/>
        <end position="181"/>
    </location>
</feature>
<dbReference type="InterPro" id="IPR027815">
    <property type="entry name" value="CSC1/OSCA1-like_cyt"/>
</dbReference>
<feature type="transmembrane region" description="Helical" evidence="8">
    <location>
        <begin position="42"/>
        <end position="63"/>
    </location>
</feature>
<feature type="domain" description="CSC1/OSCA1-like N-terminal transmembrane" evidence="10">
    <location>
        <begin position="216"/>
        <end position="307"/>
    </location>
</feature>
<feature type="transmembrane region" description="Helical" evidence="8">
    <location>
        <begin position="731"/>
        <end position="758"/>
    </location>
</feature>
<feature type="region of interest" description="Disordered" evidence="7">
    <location>
        <begin position="886"/>
        <end position="917"/>
    </location>
</feature>
<evidence type="ECO:0000256" key="5">
    <source>
        <dbReference type="ARBA" id="ARBA00022989"/>
    </source>
</evidence>
<evidence type="ECO:0000313" key="12">
    <source>
        <dbReference type="EnsemblMetazoa" id="tetur12g00390.1"/>
    </source>
</evidence>
<feature type="compositionally biased region" description="Polar residues" evidence="7">
    <location>
        <begin position="908"/>
        <end position="917"/>
    </location>
</feature>
<feature type="domain" description="CSC1/OSCA1-like cytosolic" evidence="11">
    <location>
        <begin position="331"/>
        <end position="524"/>
    </location>
</feature>
<dbReference type="GO" id="GO:0005227">
    <property type="term" value="F:calcium-activated cation channel activity"/>
    <property type="evidence" value="ECO:0007669"/>
    <property type="project" value="InterPro"/>
</dbReference>
<dbReference type="AlphaFoldDB" id="T1KI80"/>
<feature type="transmembrane region" description="Helical" evidence="8">
    <location>
        <begin position="584"/>
        <end position="603"/>
    </location>
</feature>
<evidence type="ECO:0000256" key="3">
    <source>
        <dbReference type="ARBA" id="ARBA00022448"/>
    </source>
</evidence>
<evidence type="ECO:0000256" key="6">
    <source>
        <dbReference type="ARBA" id="ARBA00023136"/>
    </source>
</evidence>
<gene>
    <name evidence="12" type="primary">107364434</name>
</gene>
<dbReference type="Pfam" id="PF14703">
    <property type="entry name" value="PHM7_cyt"/>
    <property type="match status" value="1"/>
</dbReference>
<feature type="transmembrane region" description="Helical" evidence="8">
    <location>
        <begin position="249"/>
        <end position="270"/>
    </location>
</feature>
<dbReference type="EnsemblMetazoa" id="tetur12g00390.1">
    <property type="protein sequence ID" value="tetur12g00390.1"/>
    <property type="gene ID" value="tetur12g00390"/>
</dbReference>
<evidence type="ECO:0000259" key="10">
    <source>
        <dbReference type="Pfam" id="PF13967"/>
    </source>
</evidence>
<dbReference type="InterPro" id="IPR003864">
    <property type="entry name" value="CSC1/OSCA1-like_7TM"/>
</dbReference>
<dbReference type="EMBL" id="CAEY01000111">
    <property type="status" value="NOT_ANNOTATED_CDS"/>
    <property type="molecule type" value="Genomic_DNA"/>
</dbReference>
<keyword evidence="6 8" id="KW-0472">Membrane</keyword>
<dbReference type="OrthoDB" id="6437480at2759"/>
<feature type="compositionally biased region" description="Polar residues" evidence="7">
    <location>
        <begin position="154"/>
        <end position="163"/>
    </location>
</feature>
<evidence type="ECO:0000256" key="2">
    <source>
        <dbReference type="ARBA" id="ARBA00007779"/>
    </source>
</evidence>
<evidence type="ECO:0000259" key="9">
    <source>
        <dbReference type="Pfam" id="PF02714"/>
    </source>
</evidence>
<dbReference type="GO" id="GO:0005886">
    <property type="term" value="C:plasma membrane"/>
    <property type="evidence" value="ECO:0007669"/>
    <property type="project" value="TreeGrafter"/>
</dbReference>
<comment type="subcellular location">
    <subcellularLocation>
        <location evidence="1">Membrane</location>
        <topology evidence="1">Multi-pass membrane protein</topology>
    </subcellularLocation>
</comment>
<dbReference type="PANTHER" id="PTHR13018">
    <property type="entry name" value="PROBABLE MEMBRANE PROTEIN DUF221-RELATED"/>
    <property type="match status" value="1"/>
</dbReference>
<evidence type="ECO:0000256" key="4">
    <source>
        <dbReference type="ARBA" id="ARBA00022692"/>
    </source>
</evidence>
<keyword evidence="3" id="KW-0813">Transport</keyword>
<feature type="transmembrane region" description="Helical" evidence="8">
    <location>
        <begin position="624"/>
        <end position="647"/>
    </location>
</feature>
<dbReference type="eggNOG" id="KOG1134">
    <property type="taxonomic scope" value="Eukaryota"/>
</dbReference>
<protein>
    <recommendedName>
        <fullName evidence="14">CSC1/OSCA1-like cytosolic domain-containing protein</fullName>
    </recommendedName>
</protein>
<evidence type="ECO:0000256" key="8">
    <source>
        <dbReference type="SAM" id="Phobius"/>
    </source>
</evidence>
<reference evidence="12" key="2">
    <citation type="submission" date="2015-06" db="UniProtKB">
        <authorList>
            <consortium name="EnsemblMetazoa"/>
        </authorList>
    </citation>
    <scope>IDENTIFICATION</scope>
</reference>
<feature type="transmembrane region" description="Helical" evidence="8">
    <location>
        <begin position="817"/>
        <end position="839"/>
    </location>
</feature>
<feature type="region of interest" description="Disordered" evidence="7">
    <location>
        <begin position="154"/>
        <end position="203"/>
    </location>
</feature>
<dbReference type="Proteomes" id="UP000015104">
    <property type="component" value="Unassembled WGS sequence"/>
</dbReference>
<dbReference type="PANTHER" id="PTHR13018:SF5">
    <property type="entry name" value="RE44586P"/>
    <property type="match status" value="1"/>
</dbReference>
<evidence type="ECO:0000259" key="11">
    <source>
        <dbReference type="Pfam" id="PF14703"/>
    </source>
</evidence>
<sequence length="917" mass="105517">MASSRHHRPATTPFSLPNDVKCGQIFSLNISSYEFDRGWEGIPANLIINSIIFASMILLFSAIRNNAWNRKSSQLTRTQKGWIQFIYGDRENRREPKRPIIYTDHHDHEHQKYNHLLLPPTAADMSVRHEINVNIETSVDMQCDLELENETHLSVQARRSTPGSSNSIKNDSSNGSNSNSSRPTSEQVNCDIGGGDDASTERRSRSFFDRSMSTTEIGYWLCDILCIKDRDILAKKGSDAVQYLIFQRYIIYFLTLLTFICMFIILPINLQGNTEPWNKPFGRTTVSNIGDNENLLWAHVVISILLLPVGIAFMCHFSKRIKADELRIVKRTLYVRRIPKSKRSKDGLASHLNQLFPDVVIEGIQFVYNTRRLKTLHLEYNNVANAKYYCEEYLNENHKRCDVYPYFMGHLGPYSCCGCDKVDGISYYEGREQELEREIEKEFRSCISDPSGSAFITFQNEKMAQKVYRALRKNQEESCTLFPCNCCFRLGTAIRKLFYQDSDEFETSRWLVGYAPYPDDINWDDIAVDYKLIWMRRIIVHLCLFVLFFFLSTPLIVLSYLSVLKIQETIQTGLYAVTPFAAEYLAPLLMVIAAIILPSFVILASQYLPYKTLSDLNHSIMWKVYLFLIMMVIILPSLGLTSASALLESLATKKFNKFNWECLFPVDNGAFFVNYVLQSTLLGNAMELLRFPELFLYFFYYMFSSKTPAEYENARQQVIFDFQFGIRYPRFLLIFCMVVTYSLSCPLIAPCGLLYMVVKHIVDRYNIYYVYTPSKINGRIHSTAITFFHIAILMMIFQIFTFCFLRTGQSGLTKVCLVLVIIATIIFSGHCFFHCFWNINHLTYNATTRRASKRTNLKEFCACSYLPPVLFDLNVNGIVPPESQTTRNYGSLTPSPSSVPMASSESSTRLNISSLTT</sequence>
<dbReference type="KEGG" id="tut:107364434"/>
<name>T1KI80_TETUR</name>
<keyword evidence="4 8" id="KW-0812">Transmembrane</keyword>
<dbReference type="HOGENOM" id="CLU_015647_0_0_1"/>
<evidence type="ECO:0008006" key="14">
    <source>
        <dbReference type="Google" id="ProtNLM"/>
    </source>
</evidence>
<accession>T1KI80</accession>
<comment type="similarity">
    <text evidence="2">Belongs to the CSC1 (TC 1.A.17) family.</text>
</comment>
<feature type="transmembrane region" description="Helical" evidence="8">
    <location>
        <begin position="538"/>
        <end position="564"/>
    </location>
</feature>
<reference evidence="13" key="1">
    <citation type="submission" date="2011-08" db="EMBL/GenBank/DDBJ databases">
        <authorList>
            <person name="Rombauts S."/>
        </authorList>
    </citation>
    <scope>NUCLEOTIDE SEQUENCE</scope>
    <source>
        <strain evidence="13">London</strain>
    </source>
</reference>
<feature type="domain" description="CSC1/OSCA1-like 7TM region" evidence="9">
    <location>
        <begin position="536"/>
        <end position="802"/>
    </location>
</feature>
<keyword evidence="5 8" id="KW-1133">Transmembrane helix</keyword>
<evidence type="ECO:0000256" key="7">
    <source>
        <dbReference type="SAM" id="MobiDB-lite"/>
    </source>
</evidence>
<dbReference type="OMA" id="DPTQVIW"/>
<dbReference type="InterPro" id="IPR045122">
    <property type="entry name" value="Csc1-like"/>
</dbReference>
<evidence type="ECO:0000313" key="13">
    <source>
        <dbReference type="Proteomes" id="UP000015104"/>
    </source>
</evidence>
<feature type="compositionally biased region" description="Low complexity" evidence="7">
    <location>
        <begin position="894"/>
        <end position="907"/>
    </location>
</feature>
<organism evidence="12 13">
    <name type="scientific">Tetranychus urticae</name>
    <name type="common">Two-spotted spider mite</name>
    <dbReference type="NCBI Taxonomy" id="32264"/>
    <lineage>
        <taxon>Eukaryota</taxon>
        <taxon>Metazoa</taxon>
        <taxon>Ecdysozoa</taxon>
        <taxon>Arthropoda</taxon>
        <taxon>Chelicerata</taxon>
        <taxon>Arachnida</taxon>
        <taxon>Acari</taxon>
        <taxon>Acariformes</taxon>
        <taxon>Trombidiformes</taxon>
        <taxon>Prostigmata</taxon>
        <taxon>Eleutherengona</taxon>
        <taxon>Raphignathae</taxon>
        <taxon>Tetranychoidea</taxon>
        <taxon>Tetranychidae</taxon>
        <taxon>Tetranychus</taxon>
    </lineage>
</organism>
<dbReference type="InterPro" id="IPR032880">
    <property type="entry name" value="CSC1/OSCA1-like_N"/>
</dbReference>
<feature type="transmembrane region" description="Helical" evidence="8">
    <location>
        <begin position="778"/>
        <end position="805"/>
    </location>
</feature>
<feature type="transmembrane region" description="Helical" evidence="8">
    <location>
        <begin position="296"/>
        <end position="317"/>
    </location>
</feature>
<evidence type="ECO:0000256" key="1">
    <source>
        <dbReference type="ARBA" id="ARBA00004141"/>
    </source>
</evidence>
<proteinExistence type="inferred from homology"/>
<dbReference type="Pfam" id="PF02714">
    <property type="entry name" value="RSN1_7TM"/>
    <property type="match status" value="1"/>
</dbReference>